<dbReference type="OrthoDB" id="2121319at2759"/>
<feature type="compositionally biased region" description="Low complexity" evidence="2">
    <location>
        <begin position="404"/>
        <end position="434"/>
    </location>
</feature>
<evidence type="ECO:0000313" key="4">
    <source>
        <dbReference type="Proteomes" id="UP000738325"/>
    </source>
</evidence>
<feature type="compositionally biased region" description="Polar residues" evidence="2">
    <location>
        <begin position="559"/>
        <end position="570"/>
    </location>
</feature>
<keyword evidence="4" id="KW-1185">Reference proteome</keyword>
<proteinExistence type="predicted"/>
<comment type="caution">
    <text evidence="3">The sequence shown here is derived from an EMBL/GenBank/DDBJ whole genome shotgun (WGS) entry which is preliminary data.</text>
</comment>
<dbReference type="PANTHER" id="PTHR38120:SF1">
    <property type="entry name" value="M PROTEIN, SEROTYPE 2.1"/>
    <property type="match status" value="1"/>
</dbReference>
<dbReference type="AlphaFoldDB" id="A0A9P6RRH1"/>
<feature type="compositionally biased region" description="Basic and acidic residues" evidence="2">
    <location>
        <begin position="366"/>
        <end position="383"/>
    </location>
</feature>
<name>A0A9P6RRH1_9FUNG</name>
<sequence length="652" mass="72060">MAKTVFSTSNSSVDSLQDQQQHFLEHEQHTSMSAEELFNENLVLAQKNALAQQEVNSARNNQARLENQVFDLDRTLSDARKELQRALRAKKDGDRQLEQSNAGFERERTLWAEREAELMRSLKFATRPLVVQAPVKEEQWSNATEELPEALPPQIQQQITESSAAHARAMRAQEKLVSELRQQILALNHELIERQQTSTLRESELQTEVIQARELNRGLMEENESYQLLLHEKSMNGEFMQTSIMKSTGYDEDLPGTPKGSNGSVNLADELGRAFSQMPPTPPSERSNEALIVENKSLKDQNAALNLYITKILTRIMQTPMLTSVLAADYSPGRAAVPESPPVATAQANNISRNSGSTGKNSGSDSDSKKDDMKQQRRTETGRARSQSLLSKFSWSKPAPSPPTQSTATMGISARSSSTRTSSSSEDDSGSGNSTRLTSFNEGHELEGQDSPRSSYSPSEFEVVNHDRPVSLEYEHLTTFDKPFTRQELRLHATQTIPAPERHQRRQTISSSSSSHLSSGGHGRYVSESSAVPAGSNSQNTRRRMAPIGKSALPPMPEAQSQSSLSISTLRTDRMPAAIPEDRTQDSASMESVRSPTLSISTSQSSSTTNLSSVPTTNLSTSVGAENRKWKRWSMFGSSDSSTMTLRKAEDI</sequence>
<organism evidence="3 4">
    <name type="scientific">Dissophora globulifera</name>
    <dbReference type="NCBI Taxonomy" id="979702"/>
    <lineage>
        <taxon>Eukaryota</taxon>
        <taxon>Fungi</taxon>
        <taxon>Fungi incertae sedis</taxon>
        <taxon>Mucoromycota</taxon>
        <taxon>Mortierellomycotina</taxon>
        <taxon>Mortierellomycetes</taxon>
        <taxon>Mortierellales</taxon>
        <taxon>Mortierellaceae</taxon>
        <taxon>Dissophora</taxon>
    </lineage>
</organism>
<keyword evidence="1" id="KW-0175">Coiled coil</keyword>
<feature type="region of interest" description="Disordered" evidence="2">
    <location>
        <begin position="336"/>
        <end position="461"/>
    </location>
</feature>
<accession>A0A9P6RRH1</accession>
<dbReference type="EMBL" id="JAAAIP010000081">
    <property type="protein sequence ID" value="KAG0326467.1"/>
    <property type="molecule type" value="Genomic_DNA"/>
</dbReference>
<feature type="compositionally biased region" description="Polar residues" evidence="2">
    <location>
        <begin position="384"/>
        <end position="394"/>
    </location>
</feature>
<feature type="coiled-coil region" evidence="1">
    <location>
        <begin position="48"/>
        <end position="96"/>
    </location>
</feature>
<reference evidence="3" key="1">
    <citation type="journal article" date="2020" name="Fungal Divers.">
        <title>Resolving the Mortierellaceae phylogeny through synthesis of multi-gene phylogenetics and phylogenomics.</title>
        <authorList>
            <person name="Vandepol N."/>
            <person name="Liber J."/>
            <person name="Desiro A."/>
            <person name="Na H."/>
            <person name="Kennedy M."/>
            <person name="Barry K."/>
            <person name="Grigoriev I.V."/>
            <person name="Miller A.N."/>
            <person name="O'Donnell K."/>
            <person name="Stajich J.E."/>
            <person name="Bonito G."/>
        </authorList>
    </citation>
    <scope>NUCLEOTIDE SEQUENCE</scope>
    <source>
        <strain evidence="3">REB-010B</strain>
    </source>
</reference>
<evidence type="ECO:0000256" key="2">
    <source>
        <dbReference type="SAM" id="MobiDB-lite"/>
    </source>
</evidence>
<gene>
    <name evidence="3" type="ORF">BGZ99_009499</name>
</gene>
<feature type="compositionally biased region" description="Low complexity" evidence="2">
    <location>
        <begin position="595"/>
        <end position="620"/>
    </location>
</feature>
<evidence type="ECO:0000256" key="1">
    <source>
        <dbReference type="SAM" id="Coils"/>
    </source>
</evidence>
<feature type="compositionally biased region" description="Polar residues" evidence="2">
    <location>
        <begin position="527"/>
        <end position="540"/>
    </location>
</feature>
<feature type="region of interest" description="Disordered" evidence="2">
    <location>
        <begin position="494"/>
        <end position="620"/>
    </location>
</feature>
<dbReference type="PANTHER" id="PTHR38120">
    <property type="entry name" value="EXPRESSED PROTEIN"/>
    <property type="match status" value="1"/>
</dbReference>
<feature type="compositionally biased region" description="Low complexity" evidence="2">
    <location>
        <begin position="354"/>
        <end position="365"/>
    </location>
</feature>
<dbReference type="Proteomes" id="UP000738325">
    <property type="component" value="Unassembled WGS sequence"/>
</dbReference>
<feature type="compositionally biased region" description="Low complexity" evidence="2">
    <location>
        <begin position="510"/>
        <end position="519"/>
    </location>
</feature>
<protein>
    <submittedName>
        <fullName evidence="3">Uncharacterized protein</fullName>
    </submittedName>
</protein>
<evidence type="ECO:0000313" key="3">
    <source>
        <dbReference type="EMBL" id="KAG0326467.1"/>
    </source>
</evidence>